<comment type="caution">
    <text evidence="2">The sequence shown here is derived from an EMBL/GenBank/DDBJ whole genome shotgun (WGS) entry which is preliminary data.</text>
</comment>
<accession>A0ABP0HIT2</accession>
<proteinExistence type="predicted"/>
<dbReference type="SUPFAM" id="SSF54695">
    <property type="entry name" value="POZ domain"/>
    <property type="match status" value="1"/>
</dbReference>
<dbReference type="InterPro" id="IPR011333">
    <property type="entry name" value="SKP1/BTB/POZ_sf"/>
</dbReference>
<dbReference type="SMART" id="SM00225">
    <property type="entry name" value="BTB"/>
    <property type="match status" value="1"/>
</dbReference>
<evidence type="ECO:0000259" key="1">
    <source>
        <dbReference type="PROSITE" id="PS50097"/>
    </source>
</evidence>
<dbReference type="PROSITE" id="PS50097">
    <property type="entry name" value="BTB"/>
    <property type="match status" value="1"/>
</dbReference>
<dbReference type="Proteomes" id="UP001642484">
    <property type="component" value="Unassembled WGS sequence"/>
</dbReference>
<protein>
    <recommendedName>
        <fullName evidence="1">BTB domain-containing protein</fullName>
    </recommendedName>
</protein>
<dbReference type="PANTHER" id="PTHR46287:SF11">
    <property type="entry name" value="BTB_POZ AND TAZ DOMAIN-CONTAINING PROTEIN 4"/>
    <property type="match status" value="1"/>
</dbReference>
<dbReference type="Pfam" id="PF00651">
    <property type="entry name" value="BTB"/>
    <property type="match status" value="1"/>
</dbReference>
<dbReference type="EMBL" id="CAXAMN010000592">
    <property type="protein sequence ID" value="CAK8989673.1"/>
    <property type="molecule type" value="Genomic_DNA"/>
</dbReference>
<sequence length="342" mass="38506">MAVSQQWLWEALRSGKDDVVISRLVPTDWDWNQVHPSLGTPLMAIVPDGLRLSSNSSRTATIWKLIRFCMAQGADPRKVAHHLENSRSTWGSEGTAYPKLDAVDRSGHSALSLVFAFRRACCKFEKEYAAQIANADQMLSVFAEFVPEEDPMVLVPEGTVEMWEQLLQDERGDVELEVMDWGTLKAHSSVLRTASPVLRALLSTPMKEGLCGHIHVEGVSLDSAQLFLRLMYTGSPSMRPSMGVLLGALDLAHRWQVPHIVVMAENLLVEMVTKETLGELCDFALLKALPKLMRACRSYALMNHQEVEGAVNQEDFPVRAKRELRHLLGHPEKRRRSDQWCR</sequence>
<gene>
    <name evidence="2" type="ORF">CCMP2556_LOCUS1749</name>
</gene>
<evidence type="ECO:0000313" key="3">
    <source>
        <dbReference type="Proteomes" id="UP001642484"/>
    </source>
</evidence>
<dbReference type="Gene3D" id="3.30.710.10">
    <property type="entry name" value="Potassium Channel Kv1.1, Chain A"/>
    <property type="match status" value="1"/>
</dbReference>
<dbReference type="CDD" id="cd18186">
    <property type="entry name" value="BTB_POZ_ZBTB_KLHL-like"/>
    <property type="match status" value="1"/>
</dbReference>
<name>A0ABP0HIT2_9DINO</name>
<feature type="domain" description="BTB" evidence="1">
    <location>
        <begin position="172"/>
        <end position="240"/>
    </location>
</feature>
<keyword evidence="3" id="KW-1185">Reference proteome</keyword>
<organism evidence="2 3">
    <name type="scientific">Durusdinium trenchii</name>
    <dbReference type="NCBI Taxonomy" id="1381693"/>
    <lineage>
        <taxon>Eukaryota</taxon>
        <taxon>Sar</taxon>
        <taxon>Alveolata</taxon>
        <taxon>Dinophyceae</taxon>
        <taxon>Suessiales</taxon>
        <taxon>Symbiodiniaceae</taxon>
        <taxon>Durusdinium</taxon>
    </lineage>
</organism>
<reference evidence="2 3" key="1">
    <citation type="submission" date="2024-02" db="EMBL/GenBank/DDBJ databases">
        <authorList>
            <person name="Chen Y."/>
            <person name="Shah S."/>
            <person name="Dougan E. K."/>
            <person name="Thang M."/>
            <person name="Chan C."/>
        </authorList>
    </citation>
    <scope>NUCLEOTIDE SEQUENCE [LARGE SCALE GENOMIC DNA]</scope>
</reference>
<dbReference type="PANTHER" id="PTHR46287">
    <property type="entry name" value="BTB/POZ AND TAZ DOMAIN-CONTAINING PROTEIN 3-RELATED"/>
    <property type="match status" value="1"/>
</dbReference>
<dbReference type="InterPro" id="IPR044513">
    <property type="entry name" value="BT1/2/3/4/5"/>
</dbReference>
<evidence type="ECO:0000313" key="2">
    <source>
        <dbReference type="EMBL" id="CAK8989673.1"/>
    </source>
</evidence>
<dbReference type="InterPro" id="IPR000210">
    <property type="entry name" value="BTB/POZ_dom"/>
</dbReference>